<dbReference type="Pfam" id="PF01934">
    <property type="entry name" value="HepT-like"/>
    <property type="match status" value="1"/>
</dbReference>
<evidence type="ECO:0000256" key="1">
    <source>
        <dbReference type="ARBA" id="ARBA00022649"/>
    </source>
</evidence>
<keyword evidence="3" id="KW-0378">Hydrolase</keyword>
<dbReference type="AlphaFoldDB" id="A0A1H9ILH4"/>
<accession>A0A1H9ILH4</accession>
<dbReference type="RefSeq" id="WP_245786087.1">
    <property type="nucleotide sequence ID" value="NZ_FOFV01000004.1"/>
</dbReference>
<dbReference type="Proteomes" id="UP000199503">
    <property type="component" value="Unassembled WGS sequence"/>
</dbReference>
<proteinExistence type="predicted"/>
<evidence type="ECO:0000256" key="2">
    <source>
        <dbReference type="ARBA" id="ARBA00022722"/>
    </source>
</evidence>
<evidence type="ECO:0000256" key="3">
    <source>
        <dbReference type="ARBA" id="ARBA00022801"/>
    </source>
</evidence>
<reference evidence="5" key="1">
    <citation type="submission" date="2016-10" db="EMBL/GenBank/DDBJ databases">
        <authorList>
            <person name="Varghese N."/>
            <person name="Submissions S."/>
        </authorList>
    </citation>
    <scope>NUCLEOTIDE SEQUENCE [LARGE SCALE GENOMIC DNA]</scope>
    <source>
        <strain evidence="5">DSM 44437</strain>
    </source>
</reference>
<evidence type="ECO:0008006" key="6">
    <source>
        <dbReference type="Google" id="ProtNLM"/>
    </source>
</evidence>
<name>A0A1H9ILH4_9PSEU</name>
<dbReference type="GO" id="GO:0004540">
    <property type="term" value="F:RNA nuclease activity"/>
    <property type="evidence" value="ECO:0007669"/>
    <property type="project" value="InterPro"/>
</dbReference>
<keyword evidence="1" id="KW-1277">Toxin-antitoxin system</keyword>
<dbReference type="STRING" id="65499.SAMN04488000_104234"/>
<evidence type="ECO:0000313" key="5">
    <source>
        <dbReference type="Proteomes" id="UP000199503"/>
    </source>
</evidence>
<dbReference type="GO" id="GO:0016787">
    <property type="term" value="F:hydrolase activity"/>
    <property type="evidence" value="ECO:0007669"/>
    <property type="project" value="UniProtKB-KW"/>
</dbReference>
<keyword evidence="5" id="KW-1185">Reference proteome</keyword>
<dbReference type="InterPro" id="IPR008201">
    <property type="entry name" value="HepT-like"/>
</dbReference>
<dbReference type="EMBL" id="FOFV01000004">
    <property type="protein sequence ID" value="SEQ75235.1"/>
    <property type="molecule type" value="Genomic_DNA"/>
</dbReference>
<organism evidence="4 5">
    <name type="scientific">Lentzea albida</name>
    <dbReference type="NCBI Taxonomy" id="65499"/>
    <lineage>
        <taxon>Bacteria</taxon>
        <taxon>Bacillati</taxon>
        <taxon>Actinomycetota</taxon>
        <taxon>Actinomycetes</taxon>
        <taxon>Pseudonocardiales</taxon>
        <taxon>Pseudonocardiaceae</taxon>
        <taxon>Lentzea</taxon>
    </lineage>
</organism>
<protein>
    <recommendedName>
        <fullName evidence="6">DUF86 domain-containing protein</fullName>
    </recommendedName>
</protein>
<sequence>MRRDPRTYLWDALRAVELLAEFSSGKTFADYEADAMLRSAVERQFEIVGEALNNLSKVSPYLAASMPDLPRVVASATS</sequence>
<evidence type="ECO:0000313" key="4">
    <source>
        <dbReference type="EMBL" id="SEQ75235.1"/>
    </source>
</evidence>
<dbReference type="GO" id="GO:0110001">
    <property type="term" value="C:toxin-antitoxin complex"/>
    <property type="evidence" value="ECO:0007669"/>
    <property type="project" value="InterPro"/>
</dbReference>
<keyword evidence="2" id="KW-0540">Nuclease</keyword>
<gene>
    <name evidence="4" type="ORF">SAMN04488000_104234</name>
</gene>